<sequence length="503" mass="54163">MAKRLRFGLALFCGVVVLLFLLVACARVAMPDGAFVSALEADRDGSDQPTVHVTMSDDHLSAALDDYLDRNFSASRVPGLAVAVVSSKGVRYVATYGDVTDSSQTFVIGSLSKSFTGVCIMQLAERGLVRLDAPVSLYVPEYGLGDAVTVRDLLDQTSGLGYFSPLDDLGTQEGVGTFSYANVNYDLLGRIVERVTGQSYADYLHENVLDRLQMNDSSIDGVEQGCASEAPGHRSWFGVYVADGFRHGTGDGAWGGPASGYIRSSVNDMASYLRMYLNGGRDVLERGDIDQTVRDCALLGDPDSAYAMGWFVCDDDGEPVMVHPGQVENYAAQMVVVPGRDLGIVVLTDCDDEIGDNEGFGQLADGVYSIAMGYEPQDVDAGGSLGTHAMLNLAYLVAVVAAAAPLALLRRWKAKWLRSSRPRLVLWLCVAFEHALLPLLIWCSSGQMGMRWHDFCDFYPEQGLVMTLVLGLLVAEGAAKVALALWDLRGRRKGDGSEEPAGS</sequence>
<name>A0A1H6JJG6_9ACTN</name>
<dbReference type="PANTHER" id="PTHR46825:SF15">
    <property type="entry name" value="BETA-LACTAMASE-RELATED DOMAIN-CONTAINING PROTEIN"/>
    <property type="match status" value="1"/>
</dbReference>
<dbReference type="Proteomes" id="UP000199135">
    <property type="component" value="Unassembled WGS sequence"/>
</dbReference>
<keyword evidence="1" id="KW-0812">Transmembrane</keyword>
<evidence type="ECO:0000256" key="1">
    <source>
        <dbReference type="SAM" id="Phobius"/>
    </source>
</evidence>
<protein>
    <submittedName>
        <fullName evidence="3">CubicO group peptidase, beta-lactamase class C family</fullName>
    </submittedName>
</protein>
<keyword evidence="1" id="KW-1133">Transmembrane helix</keyword>
<keyword evidence="1" id="KW-0472">Membrane</keyword>
<comment type="caution">
    <text evidence="3">The sequence shown here is derived from an EMBL/GenBank/DDBJ whole genome shotgun (WGS) entry which is preliminary data.</text>
</comment>
<organism evidence="3 4">
    <name type="scientific">Parafannyhessea umbonata</name>
    <dbReference type="NCBI Taxonomy" id="604330"/>
    <lineage>
        <taxon>Bacteria</taxon>
        <taxon>Bacillati</taxon>
        <taxon>Actinomycetota</taxon>
        <taxon>Coriobacteriia</taxon>
        <taxon>Coriobacteriales</taxon>
        <taxon>Atopobiaceae</taxon>
        <taxon>Parafannyhessea</taxon>
    </lineage>
</organism>
<keyword evidence="4" id="KW-1185">Reference proteome</keyword>
<evidence type="ECO:0000313" key="3">
    <source>
        <dbReference type="EMBL" id="SEH59321.1"/>
    </source>
</evidence>
<proteinExistence type="predicted"/>
<dbReference type="PROSITE" id="PS51257">
    <property type="entry name" value="PROKAR_LIPOPROTEIN"/>
    <property type="match status" value="1"/>
</dbReference>
<gene>
    <name evidence="3" type="ORF">SAMN05216447_106111</name>
</gene>
<feature type="transmembrane region" description="Helical" evidence="1">
    <location>
        <begin position="462"/>
        <end position="486"/>
    </location>
</feature>
<dbReference type="Gene3D" id="3.40.710.10">
    <property type="entry name" value="DD-peptidase/beta-lactamase superfamily"/>
    <property type="match status" value="1"/>
</dbReference>
<dbReference type="InterPro" id="IPR050491">
    <property type="entry name" value="AmpC-like"/>
</dbReference>
<dbReference type="InterPro" id="IPR001466">
    <property type="entry name" value="Beta-lactam-related"/>
</dbReference>
<feature type="domain" description="Beta-lactamase-related" evidence="2">
    <location>
        <begin position="74"/>
        <end position="355"/>
    </location>
</feature>
<accession>A0A1H6JJG6</accession>
<dbReference type="EMBL" id="FNWT01000006">
    <property type="protein sequence ID" value="SEH59321.1"/>
    <property type="molecule type" value="Genomic_DNA"/>
</dbReference>
<feature type="transmembrane region" description="Helical" evidence="1">
    <location>
        <begin position="424"/>
        <end position="442"/>
    </location>
</feature>
<dbReference type="InterPro" id="IPR012338">
    <property type="entry name" value="Beta-lactam/transpept-like"/>
</dbReference>
<dbReference type="RefSeq" id="WP_078686852.1">
    <property type="nucleotide sequence ID" value="NZ_FNWT01000006.1"/>
</dbReference>
<evidence type="ECO:0000313" key="4">
    <source>
        <dbReference type="Proteomes" id="UP000199135"/>
    </source>
</evidence>
<dbReference type="Pfam" id="PF00144">
    <property type="entry name" value="Beta-lactamase"/>
    <property type="match status" value="1"/>
</dbReference>
<reference evidence="3 4" key="1">
    <citation type="submission" date="2016-10" db="EMBL/GenBank/DDBJ databases">
        <authorList>
            <person name="Varghese N."/>
            <person name="Submissions S."/>
        </authorList>
    </citation>
    <scope>NUCLEOTIDE SEQUENCE [LARGE SCALE GENOMIC DNA]</scope>
    <source>
        <strain evidence="3 4">WCP15</strain>
    </source>
</reference>
<evidence type="ECO:0000259" key="2">
    <source>
        <dbReference type="Pfam" id="PF00144"/>
    </source>
</evidence>
<dbReference type="PANTHER" id="PTHR46825">
    <property type="entry name" value="D-ALANYL-D-ALANINE-CARBOXYPEPTIDASE/ENDOPEPTIDASE AMPH"/>
    <property type="match status" value="1"/>
</dbReference>
<feature type="transmembrane region" description="Helical" evidence="1">
    <location>
        <begin position="393"/>
        <end position="412"/>
    </location>
</feature>
<dbReference type="SUPFAM" id="SSF56601">
    <property type="entry name" value="beta-lactamase/transpeptidase-like"/>
    <property type="match status" value="1"/>
</dbReference>